<feature type="region of interest" description="Disordered" evidence="1">
    <location>
        <begin position="546"/>
        <end position="576"/>
    </location>
</feature>
<sequence>MDSPLLLPEILLYVAPYLTHQDVVSCLKVCRQWNQSFTPLIFRTITAQEDWTTAKDFPSLPSLIKNAFWVKSLTLKTTVGLAPFLEQCTRLKTLVVHGDIFSKQQDTIWAELTSLVRHNPLIERIFLGFNRQNSPSTEFLRAVFEACPNLNRYESSQGKYEDQEQVEALMKVLRRIKSVSTRYESFTNIPVDTTGLFPHMQDLTIKDAKGLSIQSQVDLVCQCPHLQHLKWTVCRDMFFPIQQFCDRIPAACPNLRKLQMDGCGIPYPCDLSRILNSLNQLELLAFCGTAIFSRTFRSMERHFRTLESLDLADCFSVKSWMVQGVLEGCPLLEILKVPYLIMSDVEVGRPWVALRLKQLRVHFRTTILWGAKYISEHEATFRALSRLADLEILDVSCFDLRSPAGLHFQLDLGLASMGMMRKLTLVNMQNTEQIIGNEELRWIKKHWPHLTKVEGIFHNDWDQHKVVTKDLREYGVEVPDQMRPDPDREDSPWAFDPHQDRAETDYEEIEGDHEDADYEYYYSDTEEPEEVVDVGDIIEPHEVVFEGVADDNENGDDGDGDDEGGGMVDDEGMVDD</sequence>
<evidence type="ECO:0000256" key="1">
    <source>
        <dbReference type="SAM" id="MobiDB-lite"/>
    </source>
</evidence>
<feature type="region of interest" description="Disordered" evidence="1">
    <location>
        <begin position="478"/>
        <end position="501"/>
    </location>
</feature>
<dbReference type="SUPFAM" id="SSF81383">
    <property type="entry name" value="F-box domain"/>
    <property type="match status" value="1"/>
</dbReference>
<dbReference type="InterPro" id="IPR001810">
    <property type="entry name" value="F-box_dom"/>
</dbReference>
<comment type="caution">
    <text evidence="3">The sequence shown here is derived from an EMBL/GenBank/DDBJ whole genome shotgun (WGS) entry which is preliminary data.</text>
</comment>
<dbReference type="PANTHER" id="PTHR38926:SF5">
    <property type="entry name" value="F-BOX AND LEUCINE-RICH REPEAT PROTEIN 6"/>
    <property type="match status" value="1"/>
</dbReference>
<evidence type="ECO:0000313" key="4">
    <source>
        <dbReference type="Proteomes" id="UP000748756"/>
    </source>
</evidence>
<evidence type="ECO:0000259" key="2">
    <source>
        <dbReference type="Pfam" id="PF12937"/>
    </source>
</evidence>
<name>A0A9P5S2K7_9FUNG</name>
<dbReference type="PANTHER" id="PTHR38926">
    <property type="entry name" value="F-BOX DOMAIN CONTAINING PROTEIN, EXPRESSED"/>
    <property type="match status" value="1"/>
</dbReference>
<dbReference type="SUPFAM" id="SSF52047">
    <property type="entry name" value="RNI-like"/>
    <property type="match status" value="1"/>
</dbReference>
<organism evidence="3 4">
    <name type="scientific">Linnemannia schmuckeri</name>
    <dbReference type="NCBI Taxonomy" id="64567"/>
    <lineage>
        <taxon>Eukaryota</taxon>
        <taxon>Fungi</taxon>
        <taxon>Fungi incertae sedis</taxon>
        <taxon>Mucoromycota</taxon>
        <taxon>Mortierellomycotina</taxon>
        <taxon>Mortierellomycetes</taxon>
        <taxon>Mortierellales</taxon>
        <taxon>Mortierellaceae</taxon>
        <taxon>Linnemannia</taxon>
    </lineage>
</organism>
<dbReference type="Gene3D" id="3.80.10.10">
    <property type="entry name" value="Ribonuclease Inhibitor"/>
    <property type="match status" value="1"/>
</dbReference>
<dbReference type="OrthoDB" id="2383667at2759"/>
<proteinExistence type="predicted"/>
<protein>
    <recommendedName>
        <fullName evidence="2">F-box domain-containing protein</fullName>
    </recommendedName>
</protein>
<feature type="domain" description="F-box" evidence="2">
    <location>
        <begin position="8"/>
        <end position="45"/>
    </location>
</feature>
<dbReference type="InterPro" id="IPR032675">
    <property type="entry name" value="LRR_dom_sf"/>
</dbReference>
<dbReference type="Pfam" id="PF12937">
    <property type="entry name" value="F-box-like"/>
    <property type="match status" value="1"/>
</dbReference>
<dbReference type="InterPro" id="IPR036047">
    <property type="entry name" value="F-box-like_dom_sf"/>
</dbReference>
<feature type="compositionally biased region" description="Acidic residues" evidence="1">
    <location>
        <begin position="548"/>
        <end position="576"/>
    </location>
</feature>
<reference evidence="3" key="1">
    <citation type="journal article" date="2020" name="Fungal Divers.">
        <title>Resolving the Mortierellaceae phylogeny through synthesis of multi-gene phylogenetics and phylogenomics.</title>
        <authorList>
            <person name="Vandepol N."/>
            <person name="Liber J."/>
            <person name="Desiro A."/>
            <person name="Na H."/>
            <person name="Kennedy M."/>
            <person name="Barry K."/>
            <person name="Grigoriev I.V."/>
            <person name="Miller A.N."/>
            <person name="O'Donnell K."/>
            <person name="Stajich J.E."/>
            <person name="Bonito G."/>
        </authorList>
    </citation>
    <scope>NUCLEOTIDE SEQUENCE</scope>
    <source>
        <strain evidence="3">NRRL 6426</strain>
    </source>
</reference>
<evidence type="ECO:0000313" key="3">
    <source>
        <dbReference type="EMBL" id="KAF9153251.1"/>
    </source>
</evidence>
<dbReference type="Proteomes" id="UP000748756">
    <property type="component" value="Unassembled WGS sequence"/>
</dbReference>
<gene>
    <name evidence="3" type="ORF">BG015_003766</name>
</gene>
<dbReference type="EMBL" id="JAAAUQ010000186">
    <property type="protein sequence ID" value="KAF9153251.1"/>
    <property type="molecule type" value="Genomic_DNA"/>
</dbReference>
<keyword evidence="4" id="KW-1185">Reference proteome</keyword>
<dbReference type="CDD" id="cd09917">
    <property type="entry name" value="F-box_SF"/>
    <property type="match status" value="1"/>
</dbReference>
<accession>A0A9P5S2K7</accession>
<dbReference type="AlphaFoldDB" id="A0A9P5S2K7"/>